<proteinExistence type="predicted"/>
<accession>B9SDM1</accession>
<evidence type="ECO:0000256" key="1">
    <source>
        <dbReference type="SAM" id="MobiDB-lite"/>
    </source>
</evidence>
<gene>
    <name evidence="2" type="ORF">RCOM_0422060</name>
</gene>
<dbReference type="EMBL" id="EQ973928">
    <property type="protein sequence ID" value="EEF38300.1"/>
    <property type="molecule type" value="Genomic_DNA"/>
</dbReference>
<dbReference type="STRING" id="3988.B9SDM1"/>
<feature type="region of interest" description="Disordered" evidence="1">
    <location>
        <begin position="1"/>
        <end position="41"/>
    </location>
</feature>
<evidence type="ECO:0000313" key="2">
    <source>
        <dbReference type="EMBL" id="EEF38300.1"/>
    </source>
</evidence>
<dbReference type="AlphaFoldDB" id="B9SDM1"/>
<feature type="compositionally biased region" description="Low complexity" evidence="1">
    <location>
        <begin position="29"/>
        <end position="39"/>
    </location>
</feature>
<dbReference type="KEGG" id="rcu:8259785"/>
<dbReference type="eggNOG" id="ENOG502S1I5">
    <property type="taxonomic scope" value="Eukaryota"/>
</dbReference>
<dbReference type="OrthoDB" id="1914474at2759"/>
<dbReference type="InterPro" id="IPR053346">
    <property type="entry name" value="Fra_a_1-associated"/>
</dbReference>
<organism evidence="2 3">
    <name type="scientific">Ricinus communis</name>
    <name type="common">Castor bean</name>
    <dbReference type="NCBI Taxonomy" id="3988"/>
    <lineage>
        <taxon>Eukaryota</taxon>
        <taxon>Viridiplantae</taxon>
        <taxon>Streptophyta</taxon>
        <taxon>Embryophyta</taxon>
        <taxon>Tracheophyta</taxon>
        <taxon>Spermatophyta</taxon>
        <taxon>Magnoliopsida</taxon>
        <taxon>eudicotyledons</taxon>
        <taxon>Gunneridae</taxon>
        <taxon>Pentapetalae</taxon>
        <taxon>rosids</taxon>
        <taxon>fabids</taxon>
        <taxon>Malpighiales</taxon>
        <taxon>Euphorbiaceae</taxon>
        <taxon>Acalyphoideae</taxon>
        <taxon>Acalypheae</taxon>
        <taxon>Ricinus</taxon>
    </lineage>
</organism>
<feature type="region of interest" description="Disordered" evidence="1">
    <location>
        <begin position="157"/>
        <end position="200"/>
    </location>
</feature>
<keyword evidence="3" id="KW-1185">Reference proteome</keyword>
<sequence>MGWVWRDDDEKEEFSSSSIGGDISEYKNKNNNPNYSSPSDKVCSTRKVVKSQCKTEEVEPGKFVRKCEKSEEILRECLGEPVEVLKSNKEYTEDDVTDLVAKGSSTLGKFDNSPFDFPGLRSDIEGLERHFLGGIGRLFEAAEQMRSSIFYTFGELYKENSSPSPSRGIPIEDYSRREASPKARETEPGNVDLSGLAKDV</sequence>
<evidence type="ECO:0008006" key="4">
    <source>
        <dbReference type="Google" id="ProtNLM"/>
    </source>
</evidence>
<dbReference type="InParanoid" id="B9SDM1"/>
<dbReference type="FunCoup" id="B9SDM1">
    <property type="interactions" value="1177"/>
</dbReference>
<reference evidence="3" key="1">
    <citation type="journal article" date="2010" name="Nat. Biotechnol.">
        <title>Draft genome sequence of the oilseed species Ricinus communis.</title>
        <authorList>
            <person name="Chan A.P."/>
            <person name="Crabtree J."/>
            <person name="Zhao Q."/>
            <person name="Lorenzi H."/>
            <person name="Orvis J."/>
            <person name="Puiu D."/>
            <person name="Melake-Berhan A."/>
            <person name="Jones K.M."/>
            <person name="Redman J."/>
            <person name="Chen G."/>
            <person name="Cahoon E.B."/>
            <person name="Gedil M."/>
            <person name="Stanke M."/>
            <person name="Haas B.J."/>
            <person name="Wortman J.R."/>
            <person name="Fraser-Liggett C.M."/>
            <person name="Ravel J."/>
            <person name="Rabinowicz P.D."/>
        </authorList>
    </citation>
    <scope>NUCLEOTIDE SEQUENCE [LARGE SCALE GENOMIC DNA]</scope>
    <source>
        <strain evidence="3">cv. Hale</strain>
    </source>
</reference>
<name>B9SDM1_RICCO</name>
<dbReference type="PANTHER" id="PTHR35722:SF1">
    <property type="entry name" value="MAL D 1-ASSOCIATED PROTEIN"/>
    <property type="match status" value="1"/>
</dbReference>
<protein>
    <recommendedName>
        <fullName evidence="4">Mal d 1-associated protein</fullName>
    </recommendedName>
</protein>
<evidence type="ECO:0000313" key="3">
    <source>
        <dbReference type="Proteomes" id="UP000008311"/>
    </source>
</evidence>
<dbReference type="Proteomes" id="UP000008311">
    <property type="component" value="Unassembled WGS sequence"/>
</dbReference>
<feature type="compositionally biased region" description="Basic and acidic residues" evidence="1">
    <location>
        <begin position="173"/>
        <end position="187"/>
    </location>
</feature>
<dbReference type="PANTHER" id="PTHR35722">
    <property type="entry name" value="MAL D 1-ASSOCIATED PROTEIN"/>
    <property type="match status" value="1"/>
</dbReference>